<keyword evidence="2" id="KW-0732">Signal</keyword>
<protein>
    <recommendedName>
        <fullName evidence="5">Lipoprotein</fullName>
    </recommendedName>
</protein>
<dbReference type="Gene3D" id="2.60.40.2880">
    <property type="entry name" value="MmpS1-5, C-terminal soluble domain"/>
    <property type="match status" value="1"/>
</dbReference>
<comment type="caution">
    <text evidence="3">The sequence shown here is derived from an EMBL/GenBank/DDBJ whole genome shotgun (WGS) entry which is preliminary data.</text>
</comment>
<evidence type="ECO:0000256" key="2">
    <source>
        <dbReference type="SAM" id="SignalP"/>
    </source>
</evidence>
<dbReference type="Proteomes" id="UP000664781">
    <property type="component" value="Unassembled WGS sequence"/>
</dbReference>
<sequence>MKRTARVTRSLSALAVAGLALTAVTGCSTEDVRKAAGKEEGTEGRKSVEEKASDAKKKVEDKAVDTVDKAVGGSFEVTYEVTGSVDSVDFNEGKGSAAKPDFTTEEKPKTPWKKTVTLKGIESPTVSAMVTEGEGGCKITYKGKVLDEKTAKASDTGLALCNAVSPLGQ</sequence>
<name>A0A939FNZ3_9ACTN</name>
<dbReference type="AlphaFoldDB" id="A0A939FNZ3"/>
<gene>
    <name evidence="3" type="ORF">J1792_20825</name>
</gene>
<feature type="region of interest" description="Disordered" evidence="1">
    <location>
        <begin position="32"/>
        <end position="62"/>
    </location>
</feature>
<organism evidence="3 4">
    <name type="scientific">Streptomyces triculaminicus</name>
    <dbReference type="NCBI Taxonomy" id="2816232"/>
    <lineage>
        <taxon>Bacteria</taxon>
        <taxon>Bacillati</taxon>
        <taxon>Actinomycetota</taxon>
        <taxon>Actinomycetes</taxon>
        <taxon>Kitasatosporales</taxon>
        <taxon>Streptomycetaceae</taxon>
        <taxon>Streptomyces</taxon>
    </lineage>
</organism>
<dbReference type="EMBL" id="JAFMOF010000003">
    <property type="protein sequence ID" value="MBO0655133.1"/>
    <property type="molecule type" value="Genomic_DNA"/>
</dbReference>
<evidence type="ECO:0000313" key="3">
    <source>
        <dbReference type="EMBL" id="MBO0655133.1"/>
    </source>
</evidence>
<keyword evidence="4" id="KW-1185">Reference proteome</keyword>
<evidence type="ECO:0008006" key="5">
    <source>
        <dbReference type="Google" id="ProtNLM"/>
    </source>
</evidence>
<accession>A0A939FNZ3</accession>
<dbReference type="RefSeq" id="WP_086568161.1">
    <property type="nucleotide sequence ID" value="NZ_JAFMOF010000003.1"/>
</dbReference>
<reference evidence="3" key="1">
    <citation type="submission" date="2021-03" db="EMBL/GenBank/DDBJ databases">
        <title>Streptomyces strains.</title>
        <authorList>
            <person name="Lund M.B."/>
            <person name="Toerring T."/>
        </authorList>
    </citation>
    <scope>NUCLEOTIDE SEQUENCE</scope>
    <source>
        <strain evidence="3">JCM 4242</strain>
    </source>
</reference>
<feature type="signal peptide" evidence="2">
    <location>
        <begin position="1"/>
        <end position="22"/>
    </location>
</feature>
<feature type="chain" id="PRO_5039027093" description="Lipoprotein" evidence="2">
    <location>
        <begin position="23"/>
        <end position="169"/>
    </location>
</feature>
<proteinExistence type="predicted"/>
<dbReference type="InterPro" id="IPR038468">
    <property type="entry name" value="MmpS_C"/>
</dbReference>
<dbReference type="PROSITE" id="PS51257">
    <property type="entry name" value="PROKAR_LIPOPROTEIN"/>
    <property type="match status" value="1"/>
</dbReference>
<evidence type="ECO:0000256" key="1">
    <source>
        <dbReference type="SAM" id="MobiDB-lite"/>
    </source>
</evidence>
<evidence type="ECO:0000313" key="4">
    <source>
        <dbReference type="Proteomes" id="UP000664781"/>
    </source>
</evidence>